<organism evidence="2 3">
    <name type="scientific">Leptospira neocaledonica</name>
    <dbReference type="NCBI Taxonomy" id="2023192"/>
    <lineage>
        <taxon>Bacteria</taxon>
        <taxon>Pseudomonadati</taxon>
        <taxon>Spirochaetota</taxon>
        <taxon>Spirochaetia</taxon>
        <taxon>Leptospirales</taxon>
        <taxon>Leptospiraceae</taxon>
        <taxon>Leptospira</taxon>
    </lineage>
</organism>
<dbReference type="Pfam" id="PF20098">
    <property type="entry name" value="DUF6488"/>
    <property type="match status" value="1"/>
</dbReference>
<dbReference type="OrthoDB" id="332216at2"/>
<evidence type="ECO:0000256" key="1">
    <source>
        <dbReference type="SAM" id="SignalP"/>
    </source>
</evidence>
<dbReference type="EMBL" id="NPEA01000004">
    <property type="protein sequence ID" value="PJZ77417.1"/>
    <property type="molecule type" value="Genomic_DNA"/>
</dbReference>
<protein>
    <recommendedName>
        <fullName evidence="4">PepSY domain-containing protein</fullName>
    </recommendedName>
</protein>
<comment type="caution">
    <text evidence="2">The sequence shown here is derived from an EMBL/GenBank/DDBJ whole genome shotgun (WGS) entry which is preliminary data.</text>
</comment>
<dbReference type="Proteomes" id="UP000231843">
    <property type="component" value="Unassembled WGS sequence"/>
</dbReference>
<evidence type="ECO:0000313" key="2">
    <source>
        <dbReference type="EMBL" id="PJZ77417.1"/>
    </source>
</evidence>
<keyword evidence="3" id="KW-1185">Reference proteome</keyword>
<dbReference type="InterPro" id="IPR045503">
    <property type="entry name" value="DUF6488"/>
</dbReference>
<gene>
    <name evidence="2" type="ORF">CH365_07455</name>
</gene>
<proteinExistence type="predicted"/>
<feature type="signal peptide" evidence="1">
    <location>
        <begin position="1"/>
        <end position="25"/>
    </location>
</feature>
<dbReference type="AlphaFoldDB" id="A0A2M9ZZE7"/>
<sequence length="124" mass="13561">MKNKFLNTALAFSIIGLLVGANVYAHGDHKHEEAGKLGKKEAISAAAKGVASIISKKEKIEGVELDATWNDKAVTSRAIKKEGSGYYIIRFTNQKLNKNLFILLSDDGEVFDANFSGVFKDLKE</sequence>
<dbReference type="RefSeq" id="WP_100724242.1">
    <property type="nucleotide sequence ID" value="NZ_NPEA01000004.1"/>
</dbReference>
<reference evidence="2 3" key="1">
    <citation type="submission" date="2017-07" db="EMBL/GenBank/DDBJ databases">
        <title>Leptospira spp. isolated from tropical soils.</title>
        <authorList>
            <person name="Thibeaux R."/>
            <person name="Iraola G."/>
            <person name="Ferres I."/>
            <person name="Bierque E."/>
            <person name="Girault D."/>
            <person name="Soupe-Gilbert M.-E."/>
            <person name="Picardeau M."/>
            <person name="Goarant C."/>
        </authorList>
    </citation>
    <scope>NUCLEOTIDE SEQUENCE [LARGE SCALE GENOMIC DNA]</scope>
    <source>
        <strain evidence="2 3">ES4-C-A1</strain>
    </source>
</reference>
<feature type="chain" id="PRO_5014734985" description="PepSY domain-containing protein" evidence="1">
    <location>
        <begin position="26"/>
        <end position="124"/>
    </location>
</feature>
<accession>A0A2M9ZZE7</accession>
<keyword evidence="1" id="KW-0732">Signal</keyword>
<name>A0A2M9ZZE7_9LEPT</name>
<evidence type="ECO:0008006" key="4">
    <source>
        <dbReference type="Google" id="ProtNLM"/>
    </source>
</evidence>
<evidence type="ECO:0000313" key="3">
    <source>
        <dbReference type="Proteomes" id="UP000231843"/>
    </source>
</evidence>